<proteinExistence type="predicted"/>
<feature type="region of interest" description="Disordered" evidence="2">
    <location>
        <begin position="774"/>
        <end position="1034"/>
    </location>
</feature>
<feature type="compositionally biased region" description="Low complexity" evidence="2">
    <location>
        <begin position="787"/>
        <end position="802"/>
    </location>
</feature>
<dbReference type="AlphaFoldDB" id="E5A507"/>
<evidence type="ECO:0000256" key="2">
    <source>
        <dbReference type="SAM" id="MobiDB-lite"/>
    </source>
</evidence>
<dbReference type="InParanoid" id="E5A507"/>
<feature type="compositionally biased region" description="Basic and acidic residues" evidence="2">
    <location>
        <begin position="948"/>
        <end position="961"/>
    </location>
</feature>
<evidence type="ECO:0000313" key="5">
    <source>
        <dbReference type="Proteomes" id="UP000002668"/>
    </source>
</evidence>
<dbReference type="eggNOG" id="ENOG502SAWI">
    <property type="taxonomic scope" value="Eukaryota"/>
</dbReference>
<keyword evidence="5" id="KW-1185">Reference proteome</keyword>
<feature type="compositionally biased region" description="Acidic residues" evidence="2">
    <location>
        <begin position="833"/>
        <end position="845"/>
    </location>
</feature>
<sequence length="1034" mass="111913">MQGRLIGQASTRRCHCSFRRCKVRRDQLPICSGDCLQSTVMERWVVPLQTIFQPMRTTRTTVAFFTEGALATATANEDSTILPNWGKALSRTVVLSIILNGDSFSAIAGRETVGQEAHISSLAKATVIENALKAGIGCSWGSTVVDTIVLGAHSHALHEKKPFPSLRAQIDMYTAGNDWGRKLHSIPVFPALAMVVLLSGSKSLVSSLFAKNRTLSASSTIAPSTLPHTPSADQPARQTSLALLRTQSAIAHPVADPLLADSGDIRTQTTGPHSHLSTTAGMYIFQHLQATASALLYACDGRLAVRQCARGGLPAGHPSGSGDDAPTAPYTMRPFRTTTRTIDIPMILHHKPVADRVSNLLAEPRVAGAQHYPESVEELIAGRPHNDRRSVVDYDMMSQRDDSSMMDVYPSTETGSAHDSLSPTKQVQPKHISFELLLPQSPAHKARLPMRVNIYPHDTTDSIITTVKNFYGLYERRGVIFEDRHGNLLIARYENFEHGMVVYVRVSPEDPDAEDYSPDPCQQTVSPRRPRPHLDEAFQMLPPMSHPQVGHRAGSRAARQSHSPQPGRGRRSASASKRMRSSAKSRNNSSHGSFADAHGDGFSDSDGEHSVSSSRRSRKEPLASADISVDNIVEGGRRKRAKFDSSELPLFVPPQVPMTASMSSVSPQRRVSGNTAGSPYSVNQQTFSYSHPLPSPQSYGNNDGAYMQGLVTPYSTSSGPAQGYRSRTRGSAQHAHYRHSGGGILPTPDTTLASISVISDEDVARQLMRLGDASNFSTHGRTSTSTLDDALSGKADAASSSDDSSDGTGDEHELPPLPYNMSRMNNLPRAYEDAESSGEDYEDDRDGSFKGISDDMASGEHSHERLQHGVAKARSVSSKSGKPNKARAHSKSKSKANGTSKPPMSPTSLPSQSRKASSASLNFQHQPGVDEEDLSSKPRCQRCRKSKKGCDRQRPCQRCKDAGIPADGCVSEDEGNGRKGRYGRHMGVSVKKNSMASSTTSMAPPPTQDYGMPADGTHSALMSASTDKNKKRKR</sequence>
<evidence type="ECO:0000256" key="1">
    <source>
        <dbReference type="ARBA" id="ARBA00023242"/>
    </source>
</evidence>
<feature type="compositionally biased region" description="Polar residues" evidence="2">
    <location>
        <begin position="896"/>
        <end position="925"/>
    </location>
</feature>
<feature type="region of interest" description="Disordered" evidence="2">
    <location>
        <begin position="510"/>
        <end position="623"/>
    </location>
</feature>
<feature type="compositionally biased region" description="Basic residues" evidence="2">
    <location>
        <begin position="882"/>
        <end position="894"/>
    </location>
</feature>
<dbReference type="Proteomes" id="UP000002668">
    <property type="component" value="Genome"/>
</dbReference>
<dbReference type="InterPro" id="IPR001138">
    <property type="entry name" value="Zn2Cys6_DnaBD"/>
</dbReference>
<evidence type="ECO:0000259" key="3">
    <source>
        <dbReference type="PROSITE" id="PS50048"/>
    </source>
</evidence>
<feature type="compositionally biased region" description="Basic and acidic residues" evidence="2">
    <location>
        <begin position="597"/>
        <end position="609"/>
    </location>
</feature>
<evidence type="ECO:0000313" key="4">
    <source>
        <dbReference type="EMBL" id="CBX98705.1"/>
    </source>
</evidence>
<feature type="compositionally biased region" description="Basic and acidic residues" evidence="2">
    <location>
        <begin position="858"/>
        <end position="867"/>
    </location>
</feature>
<feature type="compositionally biased region" description="Low complexity" evidence="2">
    <location>
        <begin position="584"/>
        <end position="593"/>
    </location>
</feature>
<feature type="region of interest" description="Disordered" evidence="2">
    <location>
        <begin position="716"/>
        <end position="748"/>
    </location>
</feature>
<dbReference type="GO" id="GO:0008270">
    <property type="term" value="F:zinc ion binding"/>
    <property type="evidence" value="ECO:0007669"/>
    <property type="project" value="InterPro"/>
</dbReference>
<feature type="compositionally biased region" description="Polar residues" evidence="2">
    <location>
        <begin position="774"/>
        <end position="786"/>
    </location>
</feature>
<dbReference type="VEuPathDB" id="FungiDB:LEMA_P079440.1"/>
<dbReference type="SMART" id="SM00066">
    <property type="entry name" value="GAL4"/>
    <property type="match status" value="1"/>
</dbReference>
<dbReference type="OrthoDB" id="4150467at2759"/>
<dbReference type="PROSITE" id="PS50048">
    <property type="entry name" value="ZN2_CY6_FUNGAL_2"/>
    <property type="match status" value="1"/>
</dbReference>
<accession>E5A507</accession>
<feature type="domain" description="Zn(2)-C6 fungal-type" evidence="3">
    <location>
        <begin position="939"/>
        <end position="971"/>
    </location>
</feature>
<keyword evidence="1" id="KW-0539">Nucleus</keyword>
<name>E5A507_LEPMJ</name>
<gene>
    <name evidence="4" type="ORF">LEMA_P079440.1</name>
</gene>
<reference evidence="5" key="1">
    <citation type="journal article" date="2011" name="Nat. Commun.">
        <title>Effector diversification within compartments of the Leptosphaeria maculans genome affected by Repeat-Induced Point mutations.</title>
        <authorList>
            <person name="Rouxel T."/>
            <person name="Grandaubert J."/>
            <person name="Hane J.K."/>
            <person name="Hoede C."/>
            <person name="van de Wouw A.P."/>
            <person name="Couloux A."/>
            <person name="Dominguez V."/>
            <person name="Anthouard V."/>
            <person name="Bally P."/>
            <person name="Bourras S."/>
            <person name="Cozijnsen A.J."/>
            <person name="Ciuffetti L.M."/>
            <person name="Degrave A."/>
            <person name="Dilmaghani A."/>
            <person name="Duret L."/>
            <person name="Fudal I."/>
            <person name="Goodwin S.B."/>
            <person name="Gout L."/>
            <person name="Glaser N."/>
            <person name="Linglin J."/>
            <person name="Kema G.H.J."/>
            <person name="Lapalu N."/>
            <person name="Lawrence C.B."/>
            <person name="May K."/>
            <person name="Meyer M."/>
            <person name="Ollivier B."/>
            <person name="Poulain J."/>
            <person name="Schoch C.L."/>
            <person name="Simon A."/>
            <person name="Spatafora J.W."/>
            <person name="Stachowiak A."/>
            <person name="Turgeon B.G."/>
            <person name="Tyler B.M."/>
            <person name="Vincent D."/>
            <person name="Weissenbach J."/>
            <person name="Amselem J."/>
            <person name="Quesneville H."/>
            <person name="Oliver R.P."/>
            <person name="Wincker P."/>
            <person name="Balesdent M.-H."/>
            <person name="Howlett B.J."/>
        </authorList>
    </citation>
    <scope>NUCLEOTIDE SEQUENCE [LARGE SCALE GENOMIC DNA]</scope>
    <source>
        <strain evidence="5">JN3 / isolate v23.1.3 / race Av1-4-5-6-7-8</strain>
    </source>
</reference>
<dbReference type="CDD" id="cd00067">
    <property type="entry name" value="GAL4"/>
    <property type="match status" value="1"/>
</dbReference>
<feature type="compositionally biased region" description="Polar residues" evidence="2">
    <location>
        <begin position="991"/>
        <end position="1002"/>
    </location>
</feature>
<dbReference type="HOGENOM" id="CLU_293744_0_0_1"/>
<organism evidence="5">
    <name type="scientific">Leptosphaeria maculans (strain JN3 / isolate v23.1.3 / race Av1-4-5-6-7-8)</name>
    <name type="common">Blackleg fungus</name>
    <name type="synonym">Phoma lingam</name>
    <dbReference type="NCBI Taxonomy" id="985895"/>
    <lineage>
        <taxon>Eukaryota</taxon>
        <taxon>Fungi</taxon>
        <taxon>Dikarya</taxon>
        <taxon>Ascomycota</taxon>
        <taxon>Pezizomycotina</taxon>
        <taxon>Dothideomycetes</taxon>
        <taxon>Pleosporomycetidae</taxon>
        <taxon>Pleosporales</taxon>
        <taxon>Pleosporineae</taxon>
        <taxon>Leptosphaeriaceae</taxon>
        <taxon>Plenodomus</taxon>
        <taxon>Plenodomus lingam/Leptosphaeria maculans species complex</taxon>
    </lineage>
</organism>
<dbReference type="GO" id="GO:0000981">
    <property type="term" value="F:DNA-binding transcription factor activity, RNA polymerase II-specific"/>
    <property type="evidence" value="ECO:0007669"/>
    <property type="project" value="InterPro"/>
</dbReference>
<protein>
    <recommendedName>
        <fullName evidence="3">Zn(2)-C6 fungal-type domain-containing protein</fullName>
    </recommendedName>
</protein>
<dbReference type="EMBL" id="FP929134">
    <property type="protein sequence ID" value="CBX98705.1"/>
    <property type="molecule type" value="Genomic_DNA"/>
</dbReference>